<protein>
    <submittedName>
        <fullName evidence="1 2">Uncharacterized protein</fullName>
    </submittedName>
</protein>
<name>A0A2K1J4A4_PHYPA</name>
<dbReference type="InParanoid" id="A0A2K1J4A4"/>
<dbReference type="Proteomes" id="UP000006727">
    <property type="component" value="Chromosome 17"/>
</dbReference>
<reference evidence="1 3" key="2">
    <citation type="journal article" date="2018" name="Plant J.">
        <title>The Physcomitrella patens chromosome-scale assembly reveals moss genome structure and evolution.</title>
        <authorList>
            <person name="Lang D."/>
            <person name="Ullrich K.K."/>
            <person name="Murat F."/>
            <person name="Fuchs J."/>
            <person name="Jenkins J."/>
            <person name="Haas F.B."/>
            <person name="Piednoel M."/>
            <person name="Gundlach H."/>
            <person name="Van Bel M."/>
            <person name="Meyberg R."/>
            <person name="Vives C."/>
            <person name="Morata J."/>
            <person name="Symeonidi A."/>
            <person name="Hiss M."/>
            <person name="Muchero W."/>
            <person name="Kamisugi Y."/>
            <person name="Saleh O."/>
            <person name="Blanc G."/>
            <person name="Decker E.L."/>
            <person name="van Gessel N."/>
            <person name="Grimwood J."/>
            <person name="Hayes R.D."/>
            <person name="Graham S.W."/>
            <person name="Gunter L.E."/>
            <person name="McDaniel S.F."/>
            <person name="Hoernstein S.N.W."/>
            <person name="Larsson A."/>
            <person name="Li F.W."/>
            <person name="Perroud P.F."/>
            <person name="Phillips J."/>
            <person name="Ranjan P."/>
            <person name="Rokshar D.S."/>
            <person name="Rothfels C.J."/>
            <person name="Schneider L."/>
            <person name="Shu S."/>
            <person name="Stevenson D.W."/>
            <person name="Thummler F."/>
            <person name="Tillich M."/>
            <person name="Villarreal Aguilar J.C."/>
            <person name="Widiez T."/>
            <person name="Wong G.K."/>
            <person name="Wymore A."/>
            <person name="Zhang Y."/>
            <person name="Zimmer A.D."/>
            <person name="Quatrano R.S."/>
            <person name="Mayer K.F.X."/>
            <person name="Goodstein D."/>
            <person name="Casacuberta J.M."/>
            <person name="Vandepoele K."/>
            <person name="Reski R."/>
            <person name="Cuming A.C."/>
            <person name="Tuskan G.A."/>
            <person name="Maumus F."/>
            <person name="Salse J."/>
            <person name="Schmutz J."/>
            <person name="Rensing S.A."/>
        </authorList>
    </citation>
    <scope>NUCLEOTIDE SEQUENCE [LARGE SCALE GENOMIC DNA]</scope>
    <source>
        <strain evidence="2 3">cv. Gransden 2004</strain>
    </source>
</reference>
<organism evidence="1">
    <name type="scientific">Physcomitrium patens</name>
    <name type="common">Spreading-leaved earth moss</name>
    <name type="synonym">Physcomitrella patens</name>
    <dbReference type="NCBI Taxonomy" id="3218"/>
    <lineage>
        <taxon>Eukaryota</taxon>
        <taxon>Viridiplantae</taxon>
        <taxon>Streptophyta</taxon>
        <taxon>Embryophyta</taxon>
        <taxon>Bryophyta</taxon>
        <taxon>Bryophytina</taxon>
        <taxon>Bryopsida</taxon>
        <taxon>Funariidae</taxon>
        <taxon>Funariales</taxon>
        <taxon>Funariaceae</taxon>
        <taxon>Physcomitrium</taxon>
    </lineage>
</organism>
<keyword evidence="3" id="KW-1185">Reference proteome</keyword>
<accession>A0A2K1J4A4</accession>
<dbReference type="EMBL" id="ABEU02000017">
    <property type="protein sequence ID" value="PNR36365.1"/>
    <property type="molecule type" value="Genomic_DNA"/>
</dbReference>
<dbReference type="AlphaFoldDB" id="A0A2K1J4A4"/>
<reference evidence="2" key="3">
    <citation type="submission" date="2020-12" db="UniProtKB">
        <authorList>
            <consortium name="EnsemblPlants"/>
        </authorList>
    </citation>
    <scope>IDENTIFICATION</scope>
</reference>
<evidence type="ECO:0000313" key="3">
    <source>
        <dbReference type="Proteomes" id="UP000006727"/>
    </source>
</evidence>
<evidence type="ECO:0000313" key="2">
    <source>
        <dbReference type="EnsemblPlants" id="PAC:32906292.CDS.1"/>
    </source>
</evidence>
<dbReference type="EnsemblPlants" id="Pp3c17_17239V3.1">
    <property type="protein sequence ID" value="PAC:32906292.CDS.1"/>
    <property type="gene ID" value="Pp3c17_17239"/>
</dbReference>
<reference evidence="1 3" key="1">
    <citation type="journal article" date="2008" name="Science">
        <title>The Physcomitrella genome reveals evolutionary insights into the conquest of land by plants.</title>
        <authorList>
            <person name="Rensing S."/>
            <person name="Lang D."/>
            <person name="Zimmer A."/>
            <person name="Terry A."/>
            <person name="Salamov A."/>
            <person name="Shapiro H."/>
            <person name="Nishiyama T."/>
            <person name="Perroud P.-F."/>
            <person name="Lindquist E."/>
            <person name="Kamisugi Y."/>
            <person name="Tanahashi T."/>
            <person name="Sakakibara K."/>
            <person name="Fujita T."/>
            <person name="Oishi K."/>
            <person name="Shin-I T."/>
            <person name="Kuroki Y."/>
            <person name="Toyoda A."/>
            <person name="Suzuki Y."/>
            <person name="Hashimoto A."/>
            <person name="Yamaguchi K."/>
            <person name="Sugano A."/>
            <person name="Kohara Y."/>
            <person name="Fujiyama A."/>
            <person name="Anterola A."/>
            <person name="Aoki S."/>
            <person name="Ashton N."/>
            <person name="Barbazuk W.B."/>
            <person name="Barker E."/>
            <person name="Bennetzen J."/>
            <person name="Bezanilla M."/>
            <person name="Blankenship R."/>
            <person name="Cho S.H."/>
            <person name="Dutcher S."/>
            <person name="Estelle M."/>
            <person name="Fawcett J.A."/>
            <person name="Gundlach H."/>
            <person name="Hanada K."/>
            <person name="Heyl A."/>
            <person name="Hicks K.A."/>
            <person name="Hugh J."/>
            <person name="Lohr M."/>
            <person name="Mayer K."/>
            <person name="Melkozernov A."/>
            <person name="Murata T."/>
            <person name="Nelson D."/>
            <person name="Pils B."/>
            <person name="Prigge M."/>
            <person name="Reiss B."/>
            <person name="Renner T."/>
            <person name="Rombauts S."/>
            <person name="Rushton P."/>
            <person name="Sanderfoot A."/>
            <person name="Schween G."/>
            <person name="Shiu S.-H."/>
            <person name="Stueber K."/>
            <person name="Theodoulou F.L."/>
            <person name="Tu H."/>
            <person name="Van de Peer Y."/>
            <person name="Verrier P.J."/>
            <person name="Waters E."/>
            <person name="Wood A."/>
            <person name="Yang L."/>
            <person name="Cove D."/>
            <person name="Cuming A."/>
            <person name="Hasebe M."/>
            <person name="Lucas S."/>
            <person name="Mishler D.B."/>
            <person name="Reski R."/>
            <person name="Grigoriev I."/>
            <person name="Quatrano R.S."/>
            <person name="Boore J.L."/>
        </authorList>
    </citation>
    <scope>NUCLEOTIDE SEQUENCE [LARGE SCALE GENOMIC DNA]</scope>
    <source>
        <strain evidence="2 3">cv. Gransden 2004</strain>
    </source>
</reference>
<sequence>MTMIVGDDALPTSVRVGVARVEDGDSVTSVCLGNSRWGVGIDRPQLPSVAQLTAAPTSTHRILSHPAAACPLSAAKSAHQLTSHVCWLASCSTKCVLIYGFLKY</sequence>
<gene>
    <name evidence="1" type="ORF">PHYPA_022216</name>
</gene>
<dbReference type="Gramene" id="Pp3c17_17239V3.1">
    <property type="protein sequence ID" value="PAC:32906292.CDS.1"/>
    <property type="gene ID" value="Pp3c17_17239"/>
</dbReference>
<proteinExistence type="predicted"/>
<evidence type="ECO:0000313" key="1">
    <source>
        <dbReference type="EMBL" id="PNR36365.1"/>
    </source>
</evidence>